<name>A0A6J4RVT7_9ACTN</name>
<sequence>GRTHREEAGGPRRGPAPGAGDRRPRLRRGPR</sequence>
<accession>A0A6J4RVT7</accession>
<dbReference type="EMBL" id="CADCVK010000198">
    <property type="protein sequence ID" value="CAA9477171.1"/>
    <property type="molecule type" value="Genomic_DNA"/>
</dbReference>
<evidence type="ECO:0000256" key="1">
    <source>
        <dbReference type="SAM" id="MobiDB-lite"/>
    </source>
</evidence>
<feature type="non-terminal residue" evidence="2">
    <location>
        <position position="1"/>
    </location>
</feature>
<evidence type="ECO:0000313" key="2">
    <source>
        <dbReference type="EMBL" id="CAA9477171.1"/>
    </source>
</evidence>
<feature type="compositionally biased region" description="Basic and acidic residues" evidence="1">
    <location>
        <begin position="1"/>
        <end position="10"/>
    </location>
</feature>
<feature type="non-terminal residue" evidence="2">
    <location>
        <position position="31"/>
    </location>
</feature>
<protein>
    <submittedName>
        <fullName evidence="2">Uncharacterized protein</fullName>
    </submittedName>
</protein>
<gene>
    <name evidence="2" type="ORF">AVDCRST_MAG12-1264</name>
</gene>
<organism evidence="2">
    <name type="scientific">uncultured Rubrobacteraceae bacterium</name>
    <dbReference type="NCBI Taxonomy" id="349277"/>
    <lineage>
        <taxon>Bacteria</taxon>
        <taxon>Bacillati</taxon>
        <taxon>Actinomycetota</taxon>
        <taxon>Rubrobacteria</taxon>
        <taxon>Rubrobacterales</taxon>
        <taxon>Rubrobacteraceae</taxon>
        <taxon>environmental samples</taxon>
    </lineage>
</organism>
<reference evidence="2" key="1">
    <citation type="submission" date="2020-02" db="EMBL/GenBank/DDBJ databases">
        <authorList>
            <person name="Meier V. D."/>
        </authorList>
    </citation>
    <scope>NUCLEOTIDE SEQUENCE</scope>
    <source>
        <strain evidence="2">AVDCRST_MAG12</strain>
    </source>
</reference>
<proteinExistence type="predicted"/>
<feature type="region of interest" description="Disordered" evidence="1">
    <location>
        <begin position="1"/>
        <end position="31"/>
    </location>
</feature>
<dbReference type="AlphaFoldDB" id="A0A6J4RVT7"/>